<feature type="transmembrane region" description="Helical" evidence="8">
    <location>
        <begin position="424"/>
        <end position="457"/>
    </location>
</feature>
<feature type="domain" description="NADH-Ubiquinone oxidoreductase (complex I) chain 5 N-terminal" evidence="10">
    <location>
        <begin position="72"/>
        <end position="109"/>
    </location>
</feature>
<accession>A0A0S6W691</accession>
<dbReference type="STRING" id="1499966.U14_04459"/>
<dbReference type="AlphaFoldDB" id="A0A0S6W691"/>
<dbReference type="InterPro" id="IPR001750">
    <property type="entry name" value="ND/Mrp_TM"/>
</dbReference>
<dbReference type="PANTHER" id="PTHR42682:SF3">
    <property type="entry name" value="FORMATE HYDROGENLYASE SUBUNIT 3-RELATED"/>
    <property type="match status" value="1"/>
</dbReference>
<keyword evidence="5" id="KW-0560">Oxidoreductase</keyword>
<keyword evidence="3 7" id="KW-0812">Transmembrane</keyword>
<evidence type="ECO:0000256" key="5">
    <source>
        <dbReference type="ARBA" id="ARBA00023002"/>
    </source>
</evidence>
<evidence type="ECO:0000256" key="1">
    <source>
        <dbReference type="ARBA" id="ARBA00004651"/>
    </source>
</evidence>
<comment type="subcellular location">
    <subcellularLocation>
        <location evidence="1">Cell membrane</location>
        <topology evidence="1">Multi-pass membrane protein</topology>
    </subcellularLocation>
    <subcellularLocation>
        <location evidence="7">Membrane</location>
        <topology evidence="7">Multi-pass membrane protein</topology>
    </subcellularLocation>
</comment>
<feature type="transmembrane region" description="Helical" evidence="8">
    <location>
        <begin position="478"/>
        <end position="498"/>
    </location>
</feature>
<feature type="transmembrane region" description="Helical" evidence="8">
    <location>
        <begin position="82"/>
        <end position="104"/>
    </location>
</feature>
<dbReference type="GO" id="GO:0008137">
    <property type="term" value="F:NADH dehydrogenase (ubiquinone) activity"/>
    <property type="evidence" value="ECO:0007669"/>
    <property type="project" value="InterPro"/>
</dbReference>
<feature type="transmembrane region" description="Helical" evidence="8">
    <location>
        <begin position="171"/>
        <end position="192"/>
    </location>
</feature>
<feature type="transmembrane region" description="Helical" evidence="8">
    <location>
        <begin position="348"/>
        <end position="367"/>
    </location>
</feature>
<evidence type="ECO:0000256" key="8">
    <source>
        <dbReference type="SAM" id="Phobius"/>
    </source>
</evidence>
<protein>
    <submittedName>
        <fullName evidence="11">NADH dehydrogenase (Quinone)</fullName>
    </submittedName>
</protein>
<feature type="transmembrane region" description="Helical" evidence="8">
    <location>
        <begin position="116"/>
        <end position="135"/>
    </location>
</feature>
<keyword evidence="4 8" id="KW-1133">Transmembrane helix</keyword>
<evidence type="ECO:0000313" key="12">
    <source>
        <dbReference type="Proteomes" id="UP000030700"/>
    </source>
</evidence>
<dbReference type="InterPro" id="IPR003918">
    <property type="entry name" value="NADH_UbQ_OxRdtase"/>
</dbReference>
<evidence type="ECO:0000256" key="7">
    <source>
        <dbReference type="RuleBase" id="RU000320"/>
    </source>
</evidence>
<feature type="transmembrane region" description="Helical" evidence="8">
    <location>
        <begin position="379"/>
        <end position="404"/>
    </location>
</feature>
<name>A0A0S6W691_9BACT</name>
<dbReference type="Proteomes" id="UP000030700">
    <property type="component" value="Unassembled WGS sequence"/>
</dbReference>
<feature type="domain" description="NADH:quinone oxidoreductase/Mrp antiporter transmembrane" evidence="9">
    <location>
        <begin position="135"/>
        <end position="418"/>
    </location>
</feature>
<dbReference type="Pfam" id="PF00361">
    <property type="entry name" value="Proton_antipo_M"/>
    <property type="match status" value="1"/>
</dbReference>
<dbReference type="PANTHER" id="PTHR42682">
    <property type="entry name" value="HYDROGENASE-4 COMPONENT F"/>
    <property type="match status" value="1"/>
</dbReference>
<evidence type="ECO:0000256" key="3">
    <source>
        <dbReference type="ARBA" id="ARBA00022692"/>
    </source>
</evidence>
<dbReference type="GO" id="GO:0005886">
    <property type="term" value="C:plasma membrane"/>
    <property type="evidence" value="ECO:0007669"/>
    <property type="project" value="UniProtKB-SubCell"/>
</dbReference>
<dbReference type="PRINTS" id="PR01437">
    <property type="entry name" value="NUOXDRDTASE4"/>
</dbReference>
<feature type="transmembrane region" description="Helical" evidence="8">
    <location>
        <begin position="6"/>
        <end position="26"/>
    </location>
</feature>
<evidence type="ECO:0000256" key="2">
    <source>
        <dbReference type="ARBA" id="ARBA00022475"/>
    </source>
</evidence>
<keyword evidence="2" id="KW-1003">Cell membrane</keyword>
<feature type="transmembrane region" description="Helical" evidence="8">
    <location>
        <begin position="631"/>
        <end position="651"/>
    </location>
</feature>
<feature type="transmembrane region" description="Helical" evidence="8">
    <location>
        <begin position="198"/>
        <end position="222"/>
    </location>
</feature>
<feature type="transmembrane region" description="Helical" evidence="8">
    <location>
        <begin position="38"/>
        <end position="62"/>
    </location>
</feature>
<keyword evidence="6 8" id="KW-0472">Membrane</keyword>
<reference evidence="11" key="1">
    <citation type="journal article" date="2015" name="PeerJ">
        <title>First genomic representation of candidate bacterial phylum KSB3 points to enhanced environmental sensing as a trigger of wastewater bulking.</title>
        <authorList>
            <person name="Sekiguchi Y."/>
            <person name="Ohashi A."/>
            <person name="Parks D.H."/>
            <person name="Yamauchi T."/>
            <person name="Tyson G.W."/>
            <person name="Hugenholtz P."/>
        </authorList>
    </citation>
    <scope>NUCLEOTIDE SEQUENCE [LARGE SCALE GENOMIC DNA]</scope>
</reference>
<dbReference type="Pfam" id="PF00662">
    <property type="entry name" value="Proton_antipo_N"/>
    <property type="match status" value="1"/>
</dbReference>
<proteinExistence type="predicted"/>
<keyword evidence="12" id="KW-1185">Reference proteome</keyword>
<gene>
    <name evidence="11" type="ORF">U14_04459</name>
</gene>
<dbReference type="HOGENOM" id="CLU_007100_8_1_0"/>
<feature type="transmembrane region" description="Helical" evidence="8">
    <location>
        <begin position="306"/>
        <end position="328"/>
    </location>
</feature>
<evidence type="ECO:0000259" key="10">
    <source>
        <dbReference type="Pfam" id="PF00662"/>
    </source>
</evidence>
<feature type="transmembrane region" description="Helical" evidence="8">
    <location>
        <begin position="141"/>
        <end position="159"/>
    </location>
</feature>
<dbReference type="InterPro" id="IPR052175">
    <property type="entry name" value="ComplexI-like_HydComp"/>
</dbReference>
<dbReference type="GO" id="GO:0016491">
    <property type="term" value="F:oxidoreductase activity"/>
    <property type="evidence" value="ECO:0007669"/>
    <property type="project" value="UniProtKB-KW"/>
</dbReference>
<feature type="transmembrane region" description="Helical" evidence="8">
    <location>
        <begin position="243"/>
        <end position="265"/>
    </location>
</feature>
<dbReference type="EMBL" id="DF820459">
    <property type="protein sequence ID" value="GAK53198.1"/>
    <property type="molecule type" value="Genomic_DNA"/>
</dbReference>
<evidence type="ECO:0000259" key="9">
    <source>
        <dbReference type="Pfam" id="PF00361"/>
    </source>
</evidence>
<feature type="transmembrane region" description="Helical" evidence="8">
    <location>
        <begin position="271"/>
        <end position="294"/>
    </location>
</feature>
<dbReference type="GO" id="GO:0042773">
    <property type="term" value="P:ATP synthesis coupled electron transport"/>
    <property type="evidence" value="ECO:0007669"/>
    <property type="project" value="InterPro"/>
</dbReference>
<dbReference type="InterPro" id="IPR001516">
    <property type="entry name" value="Proton_antipo_N"/>
</dbReference>
<evidence type="ECO:0000256" key="6">
    <source>
        <dbReference type="ARBA" id="ARBA00023136"/>
    </source>
</evidence>
<evidence type="ECO:0000313" key="11">
    <source>
        <dbReference type="EMBL" id="GAK53198.1"/>
    </source>
</evidence>
<evidence type="ECO:0000256" key="4">
    <source>
        <dbReference type="ARBA" id="ARBA00022989"/>
    </source>
</evidence>
<sequence length="655" mass="71541">MFLSIEWWWFGVIMLCVATVLPLAALTKDRRSFRRASLMLTMAALAELSLFAVGSVATNRTLTASFVELAPNIALTFQFDRLAGFFLLIITLVGLTVAIYSLHYIEHEHSAIKKNLHVALMNGFILSMLLVVASANTIAFLVFWELMSICSFFLVMFHYEEAETRKAGQFYFIMTQLSTVFLMFAFLGIHALTGSFDIVAIGSVPAPLLPVILLALFVGFSIKAGIIPVHKWLPYAHPASPSNISALMSGVMLKVAAYGLLRFAFATADRPLWFGILLLVTGTISAILGGLYALKELDIKRMLAYHSIENIGIVFIGLGLSVIFEYAGLTALKQLSLAATWFHALNHALYKSLLFLTAGSIAHATGTRNMEKMGGLVKIMPYTAIIFLIGSVAISALPPLNGFASELMIFQAMFAAGELPNPFLHILLMACLAIFALTSALASACFVRAFGAAFLALPRSEEAARAHEVETGMILGPALAACCCAALGVFSAQLFAWFGVPMPIPNLLFVAIVILLMLAGIVFALKQKGVAQSSRVTETWGCGLIEQTSRMEYTASGFSEPILTIFDTIYGTKKEVNKSYFDWFDAYFRKGSAKITTAQFHEEYLYQPIADVFMKLSGFLTRIQSSVEPDAYILVLFLTSLALIFIGGVSLPNIF</sequence>
<organism evidence="11">
    <name type="scientific">Candidatus Moduliflexus flocculans</name>
    <dbReference type="NCBI Taxonomy" id="1499966"/>
    <lineage>
        <taxon>Bacteria</taxon>
        <taxon>Candidatus Moduliflexota</taxon>
        <taxon>Candidatus Moduliflexia</taxon>
        <taxon>Candidatus Moduliflexales</taxon>
        <taxon>Candidatus Moduliflexaceae</taxon>
    </lineage>
</organism>
<feature type="transmembrane region" description="Helical" evidence="8">
    <location>
        <begin position="504"/>
        <end position="525"/>
    </location>
</feature>